<dbReference type="AlphaFoldDB" id="A0A4S3KLX5"/>
<feature type="active site" evidence="4">
    <location>
        <position position="456"/>
    </location>
</feature>
<feature type="active site" evidence="4">
    <location>
        <position position="573"/>
    </location>
</feature>
<sequence>MTDTPPAVALLFDDSELGGQLRDALHERGARIVHEGGVAGLSRELLQQVGADVLVINLDDGADDALDQLYDIIDGDRPRVVFNDAQASRALDGWDRARWARHLAVKVLAVGDIDPPRPEHAREIQVAPAAAAPVPAEAVGRAAIDESAAVPSPDEDDIDAPSTEDALTPAVSIESPPADESLHAVAADEDVFDAGLGMDDAPAPLVDDIDATADASLSAESDELAAELEIEMATDAGATAEPDDLAADIEVEVEAGAGLPAESDDLAAELEALLASGELPGGEDDEPVGSGLRFTGDEDLPALHDGDFGPLEPDDLDGDVPPGVGEAAPAAPEDPHLSALADSDLTLEPAAAAEPVPPAASTPVRAPDSWALLDDEAPQDAGEKPDAAAFGIEKLSAAEFLAPDVEQVAPDLEPTMSLELVSMEEAVAPQAFVPDHEMVLDELGSALSRIVMLGASVDGVESVREFLGALPATTRLTFLLTQHLGGQSDRDVLERFAGHGPLPVRLAEPGRRVGMGEVLMVPAGQQVRLRRDGSVELLADAAEEPSIDASLSMAANGFGRDAVAIVFAGRGNDAIAGSQAIHDRGGQVWVEASSGEHFADMVSGIFAERLVSFSGTPSELAAHLIEVFP</sequence>
<evidence type="ECO:0000256" key="3">
    <source>
        <dbReference type="ARBA" id="ARBA00048267"/>
    </source>
</evidence>
<reference evidence="7 8" key="1">
    <citation type="submission" date="2017-02" db="EMBL/GenBank/DDBJ databases">
        <title>Whole genome sequencing of Rhodanobacter lindaniclasticus DSM 17932.</title>
        <authorList>
            <person name="Kumar S."/>
            <person name="Patil P."/>
            <person name="Patil P.B."/>
        </authorList>
    </citation>
    <scope>NUCLEOTIDE SEQUENCE [LARGE SCALE GENOMIC DNA]</scope>
    <source>
        <strain evidence="7 8">DSM 17932</strain>
    </source>
</reference>
<evidence type="ECO:0000256" key="2">
    <source>
        <dbReference type="ARBA" id="ARBA00039140"/>
    </source>
</evidence>
<dbReference type="OrthoDB" id="9793421at2"/>
<protein>
    <recommendedName>
        <fullName evidence="2">protein-glutamate methylesterase</fullName>
        <ecNumber evidence="2">3.1.1.61</ecNumber>
    </recommendedName>
</protein>
<evidence type="ECO:0000256" key="4">
    <source>
        <dbReference type="PROSITE-ProRule" id="PRU00050"/>
    </source>
</evidence>
<dbReference type="InterPro" id="IPR000673">
    <property type="entry name" value="Sig_transdc_resp-reg_Me-estase"/>
</dbReference>
<feature type="active site" evidence="4">
    <location>
        <position position="483"/>
    </location>
</feature>
<keyword evidence="4" id="KW-0145">Chemotaxis</keyword>
<evidence type="ECO:0000313" key="8">
    <source>
        <dbReference type="Proteomes" id="UP000306317"/>
    </source>
</evidence>
<dbReference type="PROSITE" id="PS50122">
    <property type="entry name" value="CHEB"/>
    <property type="match status" value="1"/>
</dbReference>
<dbReference type="EMBL" id="MWIO01000004">
    <property type="protein sequence ID" value="THD09887.1"/>
    <property type="molecule type" value="Genomic_DNA"/>
</dbReference>
<dbReference type="Gene3D" id="3.40.50.180">
    <property type="entry name" value="Methylesterase CheB, C-terminal domain"/>
    <property type="match status" value="1"/>
</dbReference>
<proteinExistence type="predicted"/>
<dbReference type="PANTHER" id="PTHR42872:SF6">
    <property type="entry name" value="PROTEIN-GLUTAMATE METHYLESTERASE_PROTEIN-GLUTAMINE GLUTAMINASE"/>
    <property type="match status" value="1"/>
</dbReference>
<feature type="region of interest" description="Disordered" evidence="5">
    <location>
        <begin position="272"/>
        <end position="337"/>
    </location>
</feature>
<dbReference type="Proteomes" id="UP000306317">
    <property type="component" value="Unassembled WGS sequence"/>
</dbReference>
<gene>
    <name evidence="7" type="ORF">B1991_01445</name>
</gene>
<dbReference type="GO" id="GO:0000156">
    <property type="term" value="F:phosphorelay response regulator activity"/>
    <property type="evidence" value="ECO:0007669"/>
    <property type="project" value="InterPro"/>
</dbReference>
<evidence type="ECO:0000256" key="1">
    <source>
        <dbReference type="ARBA" id="ARBA00022801"/>
    </source>
</evidence>
<dbReference type="GO" id="GO:0005737">
    <property type="term" value="C:cytoplasm"/>
    <property type="evidence" value="ECO:0007669"/>
    <property type="project" value="InterPro"/>
</dbReference>
<dbReference type="EC" id="3.1.1.61" evidence="2"/>
<comment type="catalytic activity">
    <reaction evidence="3">
        <text>[protein]-L-glutamate 5-O-methyl ester + H2O = L-glutamyl-[protein] + methanol + H(+)</text>
        <dbReference type="Rhea" id="RHEA:23236"/>
        <dbReference type="Rhea" id="RHEA-COMP:10208"/>
        <dbReference type="Rhea" id="RHEA-COMP:10311"/>
        <dbReference type="ChEBI" id="CHEBI:15377"/>
        <dbReference type="ChEBI" id="CHEBI:15378"/>
        <dbReference type="ChEBI" id="CHEBI:17790"/>
        <dbReference type="ChEBI" id="CHEBI:29973"/>
        <dbReference type="ChEBI" id="CHEBI:82795"/>
        <dbReference type="EC" id="3.1.1.61"/>
    </reaction>
</comment>
<evidence type="ECO:0000259" key="6">
    <source>
        <dbReference type="PROSITE" id="PS50122"/>
    </source>
</evidence>
<feature type="compositionally biased region" description="Low complexity" evidence="5">
    <location>
        <begin position="319"/>
        <end position="331"/>
    </location>
</feature>
<dbReference type="Pfam" id="PF01339">
    <property type="entry name" value="CheB_methylest"/>
    <property type="match status" value="1"/>
</dbReference>
<evidence type="ECO:0000256" key="5">
    <source>
        <dbReference type="SAM" id="MobiDB-lite"/>
    </source>
</evidence>
<dbReference type="SUPFAM" id="SSF52738">
    <property type="entry name" value="Methylesterase CheB, C-terminal domain"/>
    <property type="match status" value="1"/>
</dbReference>
<dbReference type="RefSeq" id="WP_136256929.1">
    <property type="nucleotide sequence ID" value="NZ_MWIO01000004.1"/>
</dbReference>
<dbReference type="PANTHER" id="PTHR42872">
    <property type="entry name" value="PROTEIN-GLUTAMATE METHYLESTERASE/PROTEIN-GLUTAMINE GLUTAMINASE"/>
    <property type="match status" value="1"/>
</dbReference>
<feature type="domain" description="CheB-type methylesterase" evidence="6">
    <location>
        <begin position="443"/>
        <end position="594"/>
    </location>
</feature>
<organism evidence="7 8">
    <name type="scientific">Rhodanobacter lindaniclasticus</name>
    <dbReference type="NCBI Taxonomy" id="75310"/>
    <lineage>
        <taxon>Bacteria</taxon>
        <taxon>Pseudomonadati</taxon>
        <taxon>Pseudomonadota</taxon>
        <taxon>Gammaproteobacteria</taxon>
        <taxon>Lysobacterales</taxon>
        <taxon>Rhodanobacteraceae</taxon>
        <taxon>Rhodanobacter</taxon>
    </lineage>
</organism>
<evidence type="ECO:0000313" key="7">
    <source>
        <dbReference type="EMBL" id="THD09887.1"/>
    </source>
</evidence>
<dbReference type="GO" id="GO:0008984">
    <property type="term" value="F:protein-glutamate methylesterase activity"/>
    <property type="evidence" value="ECO:0007669"/>
    <property type="project" value="UniProtKB-EC"/>
</dbReference>
<dbReference type="InterPro" id="IPR035909">
    <property type="entry name" value="CheB_C"/>
</dbReference>
<accession>A0A4S3KLX5</accession>
<keyword evidence="8" id="KW-1185">Reference proteome</keyword>
<keyword evidence="1 4" id="KW-0378">Hydrolase</keyword>
<comment type="caution">
    <text evidence="7">The sequence shown here is derived from an EMBL/GenBank/DDBJ whole genome shotgun (WGS) entry which is preliminary data.</text>
</comment>
<name>A0A4S3KLX5_9GAMM</name>
<dbReference type="GO" id="GO:0006935">
    <property type="term" value="P:chemotaxis"/>
    <property type="evidence" value="ECO:0007669"/>
    <property type="project" value="UniProtKB-UniRule"/>
</dbReference>